<evidence type="ECO:0000256" key="1">
    <source>
        <dbReference type="ARBA" id="ARBA00093462"/>
    </source>
</evidence>
<dbReference type="EMBL" id="JAZHPZ010000002">
    <property type="protein sequence ID" value="MEF2965075.1"/>
    <property type="molecule type" value="Genomic_DNA"/>
</dbReference>
<feature type="region of interest" description="Disordered" evidence="2">
    <location>
        <begin position="104"/>
        <end position="136"/>
    </location>
</feature>
<gene>
    <name evidence="4" type="ORF">V3851_04460</name>
</gene>
<evidence type="ECO:0000313" key="5">
    <source>
        <dbReference type="Proteomes" id="UP001306950"/>
    </source>
</evidence>
<proteinExistence type="inferred from homology"/>
<feature type="compositionally biased region" description="Basic and acidic residues" evidence="2">
    <location>
        <begin position="216"/>
        <end position="244"/>
    </location>
</feature>
<protein>
    <submittedName>
        <fullName evidence="4">DnaD domain protein</fullName>
    </submittedName>
</protein>
<evidence type="ECO:0000313" key="4">
    <source>
        <dbReference type="EMBL" id="MEF2965075.1"/>
    </source>
</evidence>
<comment type="caution">
    <text evidence="4">The sequence shown here is derived from an EMBL/GenBank/DDBJ whole genome shotgun (WGS) entry which is preliminary data.</text>
</comment>
<organism evidence="4 5">
    <name type="scientific">Paenibacillus haidiansis</name>
    <dbReference type="NCBI Taxonomy" id="1574488"/>
    <lineage>
        <taxon>Bacteria</taxon>
        <taxon>Bacillati</taxon>
        <taxon>Bacillota</taxon>
        <taxon>Bacilli</taxon>
        <taxon>Bacillales</taxon>
        <taxon>Paenibacillaceae</taxon>
        <taxon>Paenibacillus</taxon>
    </lineage>
</organism>
<feature type="compositionally biased region" description="Basic and acidic residues" evidence="2">
    <location>
        <begin position="126"/>
        <end position="136"/>
    </location>
</feature>
<dbReference type="InterPro" id="IPR006343">
    <property type="entry name" value="DnaB/C_C"/>
</dbReference>
<comment type="similarity">
    <text evidence="1">Belongs to the DnaB/DnaD family.</text>
</comment>
<dbReference type="Gene3D" id="1.10.10.630">
    <property type="entry name" value="DnaD domain-like"/>
    <property type="match status" value="1"/>
</dbReference>
<name>A0ABU7VMS4_9BACL</name>
<dbReference type="Proteomes" id="UP001306950">
    <property type="component" value="Unassembled WGS sequence"/>
</dbReference>
<accession>A0ABU7VMS4</accession>
<feature type="region of interest" description="Disordered" evidence="2">
    <location>
        <begin position="214"/>
        <end position="257"/>
    </location>
</feature>
<dbReference type="SUPFAM" id="SSF158499">
    <property type="entry name" value="DnaD domain-like"/>
    <property type="match status" value="1"/>
</dbReference>
<reference evidence="4 5" key="1">
    <citation type="submission" date="2024-02" db="EMBL/GenBank/DDBJ databases">
        <title>A nitrogen-fixing paenibacillus bacterium.</title>
        <authorList>
            <person name="Zhang W.L."/>
            <person name="Chen S.F."/>
        </authorList>
    </citation>
    <scope>NUCLEOTIDE SEQUENCE [LARGE SCALE GENOMIC DNA]</scope>
    <source>
        <strain evidence="4 5">M1</strain>
    </source>
</reference>
<dbReference type="RefSeq" id="WP_331845317.1">
    <property type="nucleotide sequence ID" value="NZ_JAZHPZ010000002.1"/>
</dbReference>
<evidence type="ECO:0000259" key="3">
    <source>
        <dbReference type="Pfam" id="PF07261"/>
    </source>
</evidence>
<dbReference type="InterPro" id="IPR034829">
    <property type="entry name" value="DnaD-like_sf"/>
</dbReference>
<evidence type="ECO:0000256" key="2">
    <source>
        <dbReference type="SAM" id="MobiDB-lite"/>
    </source>
</evidence>
<dbReference type="NCBIfam" id="TIGR01446">
    <property type="entry name" value="DnaD_dom"/>
    <property type="match status" value="1"/>
</dbReference>
<keyword evidence="5" id="KW-1185">Reference proteome</keyword>
<dbReference type="Pfam" id="PF07261">
    <property type="entry name" value="DnaB_2"/>
    <property type="match status" value="1"/>
</dbReference>
<sequence>MAEKRMVSKVISISEKVNMLPDIFDMLLFTWMIPHTDDFGRLAGSPAKVKALVVPMLDKTLSDVEASLARLCEKRLILWYEVNGEKIIQIENFEKHQQGLHKRTKSKFPDFPGNSGKFPEIPSEQNRTEQKGTEENRTEYEQIFGGGDSFNPYRIFEQEGFGTISPVIKDQIDDLVETYGDRWYQEAMKTAVVAGKRSIAYVNGILKRWKTTGIDEPWKEDKQREEPQGNDEGVRSGRDSKKSEFAFLDEQNRTGPR</sequence>
<feature type="domain" description="DnaB/C C-terminal" evidence="3">
    <location>
        <begin position="153"/>
        <end position="215"/>
    </location>
</feature>